<organism evidence="3 4">
    <name type="scientific">Angomonas deanei</name>
    <dbReference type="NCBI Taxonomy" id="59799"/>
    <lineage>
        <taxon>Eukaryota</taxon>
        <taxon>Discoba</taxon>
        <taxon>Euglenozoa</taxon>
        <taxon>Kinetoplastea</taxon>
        <taxon>Metakinetoplastina</taxon>
        <taxon>Trypanosomatida</taxon>
        <taxon>Trypanosomatidae</taxon>
        <taxon>Strigomonadinae</taxon>
        <taxon>Angomonas</taxon>
    </lineage>
</organism>
<sequence length="146" mass="15862">MFFSRDESPNAVPTLSDSNRGSSDSPTTHSQSQSSYDTRYSSSAARSSSSGSAYSTSTTGGVDKHVYNQLQLELDLRNERIKELESTFEDLKRTSDYAVGTIGEQLKLKSAQLEALEAKLAGQDEGEDRPRCQGGGAGEVCCYCFH</sequence>
<feature type="region of interest" description="Disordered" evidence="2">
    <location>
        <begin position="1"/>
        <end position="61"/>
    </location>
</feature>
<dbReference type="EMBL" id="LR877149">
    <property type="protein sequence ID" value="CAD2215611.1"/>
    <property type="molecule type" value="Genomic_DNA"/>
</dbReference>
<feature type="compositionally biased region" description="Low complexity" evidence="2">
    <location>
        <begin position="30"/>
        <end position="61"/>
    </location>
</feature>
<dbReference type="AlphaFoldDB" id="A0A7G2C989"/>
<evidence type="ECO:0000313" key="4">
    <source>
        <dbReference type="Proteomes" id="UP000515908"/>
    </source>
</evidence>
<evidence type="ECO:0000256" key="1">
    <source>
        <dbReference type="SAM" id="Coils"/>
    </source>
</evidence>
<name>A0A7G2C989_9TRYP</name>
<evidence type="ECO:0000256" key="2">
    <source>
        <dbReference type="SAM" id="MobiDB-lite"/>
    </source>
</evidence>
<feature type="compositionally biased region" description="Polar residues" evidence="2">
    <location>
        <begin position="11"/>
        <end position="29"/>
    </location>
</feature>
<reference evidence="3 4" key="1">
    <citation type="submission" date="2020-08" db="EMBL/GenBank/DDBJ databases">
        <authorList>
            <person name="Newling K."/>
            <person name="Davey J."/>
            <person name="Forrester S."/>
        </authorList>
    </citation>
    <scope>NUCLEOTIDE SEQUENCE [LARGE SCALE GENOMIC DNA]</scope>
    <source>
        <strain evidence="4">Crithidia deanei Carvalho (ATCC PRA-265)</strain>
    </source>
</reference>
<keyword evidence="4" id="KW-1185">Reference proteome</keyword>
<proteinExistence type="predicted"/>
<protein>
    <submittedName>
        <fullName evidence="3">Uncharacterized protein</fullName>
    </submittedName>
</protein>
<accession>A0A7G2C989</accession>
<dbReference type="VEuPathDB" id="TriTrypDB:ADEAN_000306600"/>
<evidence type="ECO:0000313" key="3">
    <source>
        <dbReference type="EMBL" id="CAD2215611.1"/>
    </source>
</evidence>
<keyword evidence="1" id="KW-0175">Coiled coil</keyword>
<feature type="coiled-coil region" evidence="1">
    <location>
        <begin position="67"/>
        <end position="94"/>
    </location>
</feature>
<dbReference type="Proteomes" id="UP000515908">
    <property type="component" value="Chromosome 05"/>
</dbReference>
<gene>
    <name evidence="3" type="ORF">ADEAN_000306600</name>
</gene>